<dbReference type="Gene3D" id="3.40.630.10">
    <property type="entry name" value="Zn peptidases"/>
    <property type="match status" value="1"/>
</dbReference>
<reference evidence="5 6" key="1">
    <citation type="submission" date="2016-07" db="EMBL/GenBank/DDBJ databases">
        <title>Disparate Historic Effective Population Sizes Predicted by Modern Levels of Genome Diversity for the Scaled Quail (Callipepla squamata) and the Northern Bobwhite (Colinus virginianus): Inferences from First and Second Generation Draft Genome Assemblies for Sympatric New World Quail.</title>
        <authorList>
            <person name="Oldeschulte D.L."/>
            <person name="Halley Y.A."/>
            <person name="Bhattarai E.K."/>
            <person name="Brashear W.A."/>
            <person name="Hill J."/>
            <person name="Metz R.P."/>
            <person name="Johnson C.D."/>
            <person name="Rollins D."/>
            <person name="Peterson M.J."/>
            <person name="Bickhart D.M."/>
            <person name="Decker J.E."/>
            <person name="Seabury C.M."/>
        </authorList>
    </citation>
    <scope>NUCLEOTIDE SEQUENCE [LARGE SCALE GENOMIC DNA]</scope>
    <source>
        <strain evidence="5 6">Texas</strain>
        <tissue evidence="5">Leg muscle</tissue>
    </source>
</reference>
<dbReference type="InterPro" id="IPR000834">
    <property type="entry name" value="Peptidase_M14"/>
</dbReference>
<proteinExistence type="inferred from homology"/>
<dbReference type="PROSITE" id="PS52035">
    <property type="entry name" value="PEPTIDASE_M14"/>
    <property type="match status" value="1"/>
</dbReference>
<dbReference type="SUPFAM" id="SSF53187">
    <property type="entry name" value="Zn-dependent exopeptidases"/>
    <property type="match status" value="1"/>
</dbReference>
<comment type="similarity">
    <text evidence="2 3">Belongs to the peptidase M14 family.</text>
</comment>
<keyword evidence="6" id="KW-1185">Reference proteome</keyword>
<feature type="domain" description="Peptidase M14" evidence="4">
    <location>
        <begin position="1"/>
        <end position="129"/>
    </location>
</feature>
<comment type="caution">
    <text evidence="3">Lacks conserved residue(s) required for the propagation of feature annotation.</text>
</comment>
<evidence type="ECO:0000313" key="6">
    <source>
        <dbReference type="Proteomes" id="UP000198323"/>
    </source>
</evidence>
<dbReference type="PANTHER" id="PTHR12756">
    <property type="entry name" value="CYTOSOLIC CARBOXYPEPTIDASE"/>
    <property type="match status" value="1"/>
</dbReference>
<sequence>MKSKFCKIHVLCHSLSGNIVHILTIANSPECGKHTKRKAVILTARVHSEKTNSSWIMKGILDYILGNSGKAQQLWDAFIFKVVPMLNSDGVIVGNHHCFLTGYDLNRKYKSRVKKSYPSTWYTRNTIRR</sequence>
<evidence type="ECO:0000256" key="3">
    <source>
        <dbReference type="PROSITE-ProRule" id="PRU01379"/>
    </source>
</evidence>
<dbReference type="AlphaFoldDB" id="A0A226NCZ8"/>
<evidence type="ECO:0000256" key="2">
    <source>
        <dbReference type="ARBA" id="ARBA00005988"/>
    </source>
</evidence>
<name>A0A226NCZ8_CALSU</name>
<comment type="caution">
    <text evidence="5">The sequence shown here is derived from an EMBL/GenBank/DDBJ whole genome shotgun (WGS) entry which is preliminary data.</text>
</comment>
<comment type="cofactor">
    <cofactor evidence="1">
        <name>Zn(2+)</name>
        <dbReference type="ChEBI" id="CHEBI:29105"/>
    </cofactor>
</comment>
<accession>A0A226NCZ8</accession>
<dbReference type="Pfam" id="PF00246">
    <property type="entry name" value="Peptidase_M14"/>
    <property type="match status" value="1"/>
</dbReference>
<evidence type="ECO:0000256" key="1">
    <source>
        <dbReference type="ARBA" id="ARBA00001947"/>
    </source>
</evidence>
<dbReference type="Proteomes" id="UP000198323">
    <property type="component" value="Unassembled WGS sequence"/>
</dbReference>
<dbReference type="PANTHER" id="PTHR12756:SF23">
    <property type="entry name" value="CYTOSOLIC CARBOXYPEPTIDASE 3"/>
    <property type="match status" value="1"/>
</dbReference>
<dbReference type="InterPro" id="IPR050821">
    <property type="entry name" value="Cytosolic_carboxypeptidase"/>
</dbReference>
<dbReference type="STRING" id="9009.A0A226NCZ8"/>
<evidence type="ECO:0000259" key="4">
    <source>
        <dbReference type="PROSITE" id="PS52035"/>
    </source>
</evidence>
<dbReference type="GO" id="GO:0004181">
    <property type="term" value="F:metallocarboxypeptidase activity"/>
    <property type="evidence" value="ECO:0007669"/>
    <property type="project" value="InterPro"/>
</dbReference>
<organism evidence="5 6">
    <name type="scientific">Callipepla squamata</name>
    <name type="common">Scaled quail</name>
    <dbReference type="NCBI Taxonomy" id="9009"/>
    <lineage>
        <taxon>Eukaryota</taxon>
        <taxon>Metazoa</taxon>
        <taxon>Chordata</taxon>
        <taxon>Craniata</taxon>
        <taxon>Vertebrata</taxon>
        <taxon>Euteleostomi</taxon>
        <taxon>Archelosauria</taxon>
        <taxon>Archosauria</taxon>
        <taxon>Dinosauria</taxon>
        <taxon>Saurischia</taxon>
        <taxon>Theropoda</taxon>
        <taxon>Coelurosauria</taxon>
        <taxon>Aves</taxon>
        <taxon>Neognathae</taxon>
        <taxon>Galloanserae</taxon>
        <taxon>Galliformes</taxon>
        <taxon>Odontophoridae</taxon>
        <taxon>Callipepla</taxon>
    </lineage>
</organism>
<dbReference type="EMBL" id="MCFN01000102">
    <property type="protein sequence ID" value="OXB65160.1"/>
    <property type="molecule type" value="Genomic_DNA"/>
</dbReference>
<dbReference type="GO" id="GO:0006508">
    <property type="term" value="P:proteolysis"/>
    <property type="evidence" value="ECO:0007669"/>
    <property type="project" value="InterPro"/>
</dbReference>
<evidence type="ECO:0000313" key="5">
    <source>
        <dbReference type="EMBL" id="OXB65160.1"/>
    </source>
</evidence>
<gene>
    <name evidence="5" type="ORF">ASZ78_005276</name>
</gene>
<dbReference type="OrthoDB" id="10253041at2759"/>
<dbReference type="GO" id="GO:0008270">
    <property type="term" value="F:zinc ion binding"/>
    <property type="evidence" value="ECO:0007669"/>
    <property type="project" value="InterPro"/>
</dbReference>
<protein>
    <recommendedName>
        <fullName evidence="4">Peptidase M14 domain-containing protein</fullName>
    </recommendedName>
</protein>